<evidence type="ECO:0000256" key="1">
    <source>
        <dbReference type="ARBA" id="ARBA00022827"/>
    </source>
</evidence>
<accession>A0A973AAP7</accession>
<comment type="caution">
    <text evidence="4">The sequence shown here is derived from an EMBL/GenBank/DDBJ whole genome shotgun (WGS) entry which is preliminary data.</text>
</comment>
<dbReference type="Gene3D" id="1.10.45.10">
    <property type="entry name" value="Vanillyl-alcohol Oxidase, Chain A, domain 4"/>
    <property type="match status" value="1"/>
</dbReference>
<dbReference type="GO" id="GO:0016020">
    <property type="term" value="C:membrane"/>
    <property type="evidence" value="ECO:0007669"/>
    <property type="project" value="InterPro"/>
</dbReference>
<keyword evidence="2" id="KW-0560">Oxidoreductase</keyword>
<evidence type="ECO:0000259" key="3">
    <source>
        <dbReference type="PROSITE" id="PS51387"/>
    </source>
</evidence>
<evidence type="ECO:0000313" key="4">
    <source>
        <dbReference type="EMBL" id="NQV65986.1"/>
    </source>
</evidence>
<evidence type="ECO:0000313" key="5">
    <source>
        <dbReference type="Proteomes" id="UP000754644"/>
    </source>
</evidence>
<dbReference type="SUPFAM" id="SSF56176">
    <property type="entry name" value="FAD-binding/transporter-associated domain-like"/>
    <property type="match status" value="1"/>
</dbReference>
<keyword evidence="1" id="KW-0274">FAD</keyword>
<dbReference type="Gene3D" id="3.30.465.10">
    <property type="match status" value="1"/>
</dbReference>
<dbReference type="Gene3D" id="3.30.43.10">
    <property type="entry name" value="Uridine Diphospho-n-acetylenolpyruvylglucosamine Reductase, domain 2"/>
    <property type="match status" value="1"/>
</dbReference>
<dbReference type="GO" id="GO:0003885">
    <property type="term" value="F:D-arabinono-1,4-lactone oxidase activity"/>
    <property type="evidence" value="ECO:0007669"/>
    <property type="project" value="InterPro"/>
</dbReference>
<sequence length="391" mass="43426">MTTDWQNWSGSQKHAALELAFPESELAVADLIQRAAGAGRNVRGIGSAHSFVPFWTDDYLVSLDNMAGLISHDAAARQVTVWAGTKLHQLGEPLWNLGLAMENMGDIDRQSVAGAISTGTHGTGATLQNISSQVVGLRLVKANGAIVDIDRSTDADLLRAAQVSMGTLGVITQVTLQAVPAYHLHERNWQASVAECAEAREDLIANNRHWEFFWDPQTDQCAMKTLNATAAHSLDSPLQGQNIGRSYRVIPSSREFKFNEIEFSVPAAAGWECFLALRHLIQTDFDDVRWPLEYRTLKADDIFLSSANDRDSVTISAHQGAKQPYKAFFSAVENLFREYDGRPHWGKIHTQQASQLEVSMPQFNRFREIRQSMDPQGLFLNPFLKTVFGVD</sequence>
<dbReference type="InterPro" id="IPR016169">
    <property type="entry name" value="FAD-bd_PCMH_sub2"/>
</dbReference>
<gene>
    <name evidence="4" type="ORF">HQ497_11545</name>
</gene>
<reference evidence="4" key="1">
    <citation type="submission" date="2020-05" db="EMBL/GenBank/DDBJ databases">
        <title>Sulfur intermediates as new biogeochemical hubs in an aquatic model microbial ecosystem.</title>
        <authorList>
            <person name="Vigneron A."/>
        </authorList>
    </citation>
    <scope>NUCLEOTIDE SEQUENCE</scope>
    <source>
        <strain evidence="4">Bin.250</strain>
    </source>
</reference>
<protein>
    <submittedName>
        <fullName evidence="4">FAD-binding protein</fullName>
    </submittedName>
</protein>
<feature type="domain" description="FAD-binding PCMH-type" evidence="3">
    <location>
        <begin position="12"/>
        <end position="181"/>
    </location>
</feature>
<dbReference type="InterPro" id="IPR016171">
    <property type="entry name" value="Vanillyl_alc_oxidase_C-sub2"/>
</dbReference>
<dbReference type="Gene3D" id="3.30.70.2520">
    <property type="match status" value="1"/>
</dbReference>
<dbReference type="Pfam" id="PF04030">
    <property type="entry name" value="ALO"/>
    <property type="match status" value="2"/>
</dbReference>
<evidence type="ECO:0000256" key="2">
    <source>
        <dbReference type="ARBA" id="ARBA00023002"/>
    </source>
</evidence>
<proteinExistence type="predicted"/>
<dbReference type="PROSITE" id="PS51387">
    <property type="entry name" value="FAD_PCMH"/>
    <property type="match status" value="1"/>
</dbReference>
<organism evidence="4 5">
    <name type="scientific">SAR86 cluster bacterium</name>
    <dbReference type="NCBI Taxonomy" id="2030880"/>
    <lineage>
        <taxon>Bacteria</taxon>
        <taxon>Pseudomonadati</taxon>
        <taxon>Pseudomonadota</taxon>
        <taxon>Gammaproteobacteria</taxon>
        <taxon>SAR86 cluster</taxon>
    </lineage>
</organism>
<dbReference type="InterPro" id="IPR010031">
    <property type="entry name" value="FAD_lactone_oxidase-like"/>
</dbReference>
<dbReference type="Pfam" id="PF01565">
    <property type="entry name" value="FAD_binding_4"/>
    <property type="match status" value="1"/>
</dbReference>
<dbReference type="EMBL" id="JABMOJ010000437">
    <property type="protein sequence ID" value="NQV65986.1"/>
    <property type="molecule type" value="Genomic_DNA"/>
</dbReference>
<dbReference type="InterPro" id="IPR016167">
    <property type="entry name" value="FAD-bd_PCMH_sub1"/>
</dbReference>
<dbReference type="GO" id="GO:0071949">
    <property type="term" value="F:FAD binding"/>
    <property type="evidence" value="ECO:0007669"/>
    <property type="project" value="InterPro"/>
</dbReference>
<dbReference type="PIRSF" id="PIRSF000136">
    <property type="entry name" value="LGO_GLO"/>
    <property type="match status" value="1"/>
</dbReference>
<dbReference type="PANTHER" id="PTHR43762">
    <property type="entry name" value="L-GULONOLACTONE OXIDASE"/>
    <property type="match status" value="1"/>
</dbReference>
<dbReference type="Proteomes" id="UP000754644">
    <property type="component" value="Unassembled WGS sequence"/>
</dbReference>
<dbReference type="InterPro" id="IPR016166">
    <property type="entry name" value="FAD-bd_PCMH"/>
</dbReference>
<dbReference type="InterPro" id="IPR007173">
    <property type="entry name" value="ALO_C"/>
</dbReference>
<dbReference type="InterPro" id="IPR006094">
    <property type="entry name" value="Oxid_FAD_bind_N"/>
</dbReference>
<dbReference type="PANTHER" id="PTHR43762:SF1">
    <property type="entry name" value="D-ARABINONO-1,4-LACTONE OXIDASE"/>
    <property type="match status" value="1"/>
</dbReference>
<keyword evidence="1" id="KW-0285">Flavoprotein</keyword>
<name>A0A973AAP7_9GAMM</name>
<dbReference type="InterPro" id="IPR036318">
    <property type="entry name" value="FAD-bd_PCMH-like_sf"/>
</dbReference>
<dbReference type="AlphaFoldDB" id="A0A973AAP7"/>